<feature type="compositionally biased region" description="Basic residues" evidence="2">
    <location>
        <begin position="152"/>
        <end position="164"/>
    </location>
</feature>
<evidence type="ECO:0000313" key="4">
    <source>
        <dbReference type="Proteomes" id="UP001211065"/>
    </source>
</evidence>
<comment type="caution">
    <text evidence="3">The sequence shown here is derived from an EMBL/GenBank/DDBJ whole genome shotgun (WGS) entry which is preliminary data.</text>
</comment>
<gene>
    <name evidence="3" type="ORF">HK099_000594</name>
</gene>
<feature type="coiled-coil region" evidence="1">
    <location>
        <begin position="251"/>
        <end position="350"/>
    </location>
</feature>
<dbReference type="Proteomes" id="UP001211065">
    <property type="component" value="Unassembled WGS sequence"/>
</dbReference>
<protein>
    <submittedName>
        <fullName evidence="3">Uncharacterized protein</fullName>
    </submittedName>
</protein>
<dbReference type="AlphaFoldDB" id="A0AAD5U5K1"/>
<proteinExistence type="predicted"/>
<feature type="region of interest" description="Disordered" evidence="2">
    <location>
        <begin position="152"/>
        <end position="208"/>
    </location>
</feature>
<keyword evidence="1" id="KW-0175">Coiled coil</keyword>
<evidence type="ECO:0000256" key="1">
    <source>
        <dbReference type="SAM" id="Coils"/>
    </source>
</evidence>
<reference evidence="3" key="1">
    <citation type="submission" date="2020-05" db="EMBL/GenBank/DDBJ databases">
        <title>Phylogenomic resolution of chytrid fungi.</title>
        <authorList>
            <person name="Stajich J.E."/>
            <person name="Amses K."/>
            <person name="Simmons R."/>
            <person name="Seto K."/>
            <person name="Myers J."/>
            <person name="Bonds A."/>
            <person name="Quandt C.A."/>
            <person name="Barry K."/>
            <person name="Liu P."/>
            <person name="Grigoriev I."/>
            <person name="Longcore J.E."/>
            <person name="James T.Y."/>
        </authorList>
    </citation>
    <scope>NUCLEOTIDE SEQUENCE</scope>
    <source>
        <strain evidence="3">JEL0476</strain>
    </source>
</reference>
<feature type="compositionally biased region" description="Basic residues" evidence="2">
    <location>
        <begin position="185"/>
        <end position="198"/>
    </location>
</feature>
<organism evidence="3 4">
    <name type="scientific">Clydaea vesicula</name>
    <dbReference type="NCBI Taxonomy" id="447962"/>
    <lineage>
        <taxon>Eukaryota</taxon>
        <taxon>Fungi</taxon>
        <taxon>Fungi incertae sedis</taxon>
        <taxon>Chytridiomycota</taxon>
        <taxon>Chytridiomycota incertae sedis</taxon>
        <taxon>Chytridiomycetes</taxon>
        <taxon>Lobulomycetales</taxon>
        <taxon>Lobulomycetaceae</taxon>
        <taxon>Clydaea</taxon>
    </lineage>
</organism>
<evidence type="ECO:0000256" key="2">
    <source>
        <dbReference type="SAM" id="MobiDB-lite"/>
    </source>
</evidence>
<sequence length="407" mass="47561">MQMQPPNNNLNFIDNSTPNFFEAQRNASKNLNFQFSSTPPSQQLNNTHYHSQQPNLLFQNQHQNINYSTPMSQQQIQSTMNYQYLNAPSEQLYQREYQFSGSPMTPEQHLKSRYPNPKHDQLGISSHLNQHPFAASAIDLTNFDIKLSPKKSPKRIKKVIKKKRSESTKRSSSPTRRSRSESPSRSRKRKPSLKKSTTKAKGGNDTVESVYNSNRVSISVDVLNLLKQQLSEQCDSLQSSAIKLNLVTSELKLQKENELKLQDKFDELKKNFKKKIDFKELEIEKLKSEFSEKLSNDNKLWKNKVREMELELYKNKLELASKTTNLSEESKDWKEKFEVMKKNLQKKEEKKIFDLLSQMKDLNLIEEKNLSKEKENKKVFELYKLTSEKLNSTSIEIEQLMNKLKAV</sequence>
<evidence type="ECO:0000313" key="3">
    <source>
        <dbReference type="EMBL" id="KAJ3223874.1"/>
    </source>
</evidence>
<accession>A0AAD5U5K1</accession>
<feature type="region of interest" description="Disordered" evidence="2">
    <location>
        <begin position="101"/>
        <end position="124"/>
    </location>
</feature>
<name>A0AAD5U5K1_9FUNG</name>
<dbReference type="EMBL" id="JADGJW010000114">
    <property type="protein sequence ID" value="KAJ3223874.1"/>
    <property type="molecule type" value="Genomic_DNA"/>
</dbReference>
<keyword evidence="4" id="KW-1185">Reference proteome</keyword>